<dbReference type="EnsemblMetazoa" id="SMAR011869-RA">
    <property type="protein sequence ID" value="SMAR011869-PA"/>
    <property type="gene ID" value="SMAR011869"/>
</dbReference>
<feature type="transmembrane region" description="Helical" evidence="12">
    <location>
        <begin position="187"/>
        <end position="208"/>
    </location>
</feature>
<feature type="transmembrane region" description="Helical" evidence="12">
    <location>
        <begin position="280"/>
        <end position="301"/>
    </location>
</feature>
<dbReference type="EC" id="3.4.21.105" evidence="4"/>
<evidence type="ECO:0000256" key="8">
    <source>
        <dbReference type="ARBA" id="ARBA00022825"/>
    </source>
</evidence>
<dbReference type="AlphaFoldDB" id="T1JDI7"/>
<dbReference type="PhylomeDB" id="T1JDI7"/>
<dbReference type="InterPro" id="IPR018247">
    <property type="entry name" value="EF_Hand_1_Ca_BS"/>
</dbReference>
<sequence length="313" mass="35382">MSGSTKVNVSDRGEGGEAVAMVSKSENMRSVFDRYDRDHDGFIPLSEFPDLLAKTNIRHEIPQHVLDRIIKRADADNNGRLDYQEFIDFVGVFIYYAIDFGYVTASGPVPFKSPLIYDPRKRYEAWRYVSYMLIHAGCMHILFNMIIQLILGIPLEMVHKFWRVWLVYVAGVLAGSLGTSISDPRVYLAGASGGVYALITGHLATIIMNFQEMEYAIVQLGGFITLMLIDFGVAVYSRYYAENKDNTTGYSAHVCGAIAGLLVGIVALKNLEKRKWEKPLWWISLICVIIFLAAMMIWNVAFPSYFLPSKWES</sequence>
<dbReference type="SMART" id="SM00054">
    <property type="entry name" value="EFh"/>
    <property type="match status" value="2"/>
</dbReference>
<evidence type="ECO:0000256" key="6">
    <source>
        <dbReference type="ARBA" id="ARBA00022692"/>
    </source>
</evidence>
<comment type="catalytic activity">
    <reaction evidence="1">
        <text>Cleaves type-1 transmembrane domains using a catalytic dyad composed of serine and histidine that are contributed by different transmembrane domains.</text>
        <dbReference type="EC" id="3.4.21.105"/>
    </reaction>
</comment>
<feature type="domain" description="EF-hand" evidence="13">
    <location>
        <begin position="61"/>
        <end position="96"/>
    </location>
</feature>
<keyword evidence="11 12" id="KW-0472">Membrane</keyword>
<dbReference type="eggNOG" id="KOG2289">
    <property type="taxonomic scope" value="Eukaryota"/>
</dbReference>
<evidence type="ECO:0000256" key="10">
    <source>
        <dbReference type="ARBA" id="ARBA00022989"/>
    </source>
</evidence>
<name>T1JDI7_STRMM</name>
<dbReference type="GO" id="GO:0006508">
    <property type="term" value="P:proteolysis"/>
    <property type="evidence" value="ECO:0007669"/>
    <property type="project" value="UniProtKB-KW"/>
</dbReference>
<dbReference type="Pfam" id="PF01694">
    <property type="entry name" value="Rhomboid"/>
    <property type="match status" value="1"/>
</dbReference>
<dbReference type="PANTHER" id="PTHR45840:SF8">
    <property type="entry name" value="RHOMBOID PROTEASE"/>
    <property type="match status" value="1"/>
</dbReference>
<dbReference type="GO" id="GO:0016020">
    <property type="term" value="C:membrane"/>
    <property type="evidence" value="ECO:0007669"/>
    <property type="project" value="UniProtKB-SubCell"/>
</dbReference>
<dbReference type="EMBL" id="JH432107">
    <property type="status" value="NOT_ANNOTATED_CDS"/>
    <property type="molecule type" value="Genomic_DNA"/>
</dbReference>
<dbReference type="SUPFAM" id="SSF144091">
    <property type="entry name" value="Rhomboid-like"/>
    <property type="match status" value="1"/>
</dbReference>
<dbReference type="PANTHER" id="PTHR45840">
    <property type="entry name" value="RHOMBOID-RELATED PROTEIN"/>
    <property type="match status" value="1"/>
</dbReference>
<evidence type="ECO:0000256" key="5">
    <source>
        <dbReference type="ARBA" id="ARBA00022670"/>
    </source>
</evidence>
<evidence type="ECO:0000256" key="11">
    <source>
        <dbReference type="ARBA" id="ARBA00023136"/>
    </source>
</evidence>
<dbReference type="Pfam" id="PF13499">
    <property type="entry name" value="EF-hand_7"/>
    <property type="match status" value="1"/>
</dbReference>
<dbReference type="SUPFAM" id="SSF47473">
    <property type="entry name" value="EF-hand"/>
    <property type="match status" value="1"/>
</dbReference>
<dbReference type="InterPro" id="IPR051739">
    <property type="entry name" value="Rhomboid_IM_Serine_Proteases"/>
</dbReference>
<keyword evidence="10 12" id="KW-1133">Transmembrane helix</keyword>
<evidence type="ECO:0000256" key="4">
    <source>
        <dbReference type="ARBA" id="ARBA00013039"/>
    </source>
</evidence>
<feature type="transmembrane region" description="Helical" evidence="12">
    <location>
        <begin position="162"/>
        <end position="181"/>
    </location>
</feature>
<reference evidence="14" key="2">
    <citation type="submission" date="2015-02" db="UniProtKB">
        <authorList>
            <consortium name="EnsemblMetazoa"/>
        </authorList>
    </citation>
    <scope>IDENTIFICATION</scope>
</reference>
<dbReference type="Proteomes" id="UP000014500">
    <property type="component" value="Unassembled WGS sequence"/>
</dbReference>
<feature type="transmembrane region" description="Helical" evidence="12">
    <location>
        <begin position="86"/>
        <end position="105"/>
    </location>
</feature>
<evidence type="ECO:0000313" key="14">
    <source>
        <dbReference type="EnsemblMetazoa" id="SMAR011869-PA"/>
    </source>
</evidence>
<keyword evidence="15" id="KW-1185">Reference proteome</keyword>
<feature type="transmembrane region" description="Helical" evidence="12">
    <location>
        <begin position="215"/>
        <end position="236"/>
    </location>
</feature>
<accession>T1JDI7</accession>
<evidence type="ECO:0000256" key="2">
    <source>
        <dbReference type="ARBA" id="ARBA00004141"/>
    </source>
</evidence>
<evidence type="ECO:0000256" key="9">
    <source>
        <dbReference type="ARBA" id="ARBA00022837"/>
    </source>
</evidence>
<dbReference type="GO" id="GO:0005509">
    <property type="term" value="F:calcium ion binding"/>
    <property type="evidence" value="ECO:0007669"/>
    <property type="project" value="InterPro"/>
</dbReference>
<dbReference type="GO" id="GO:0004252">
    <property type="term" value="F:serine-type endopeptidase activity"/>
    <property type="evidence" value="ECO:0007669"/>
    <property type="project" value="InterPro"/>
</dbReference>
<keyword evidence="5" id="KW-0645">Protease</keyword>
<evidence type="ECO:0000256" key="3">
    <source>
        <dbReference type="ARBA" id="ARBA00009045"/>
    </source>
</evidence>
<evidence type="ECO:0000256" key="7">
    <source>
        <dbReference type="ARBA" id="ARBA00022801"/>
    </source>
</evidence>
<dbReference type="CDD" id="cd00051">
    <property type="entry name" value="EFh"/>
    <property type="match status" value="1"/>
</dbReference>
<dbReference type="PROSITE" id="PS50222">
    <property type="entry name" value="EF_HAND_2"/>
    <property type="match status" value="2"/>
</dbReference>
<feature type="transmembrane region" description="Helical" evidence="12">
    <location>
        <begin position="125"/>
        <end position="150"/>
    </location>
</feature>
<dbReference type="InterPro" id="IPR002048">
    <property type="entry name" value="EF_hand_dom"/>
</dbReference>
<comment type="similarity">
    <text evidence="3">Belongs to the peptidase S54 family.</text>
</comment>
<keyword evidence="6 12" id="KW-0812">Transmembrane</keyword>
<dbReference type="Gene3D" id="1.10.238.10">
    <property type="entry name" value="EF-hand"/>
    <property type="match status" value="1"/>
</dbReference>
<dbReference type="FunFam" id="1.20.1540.10:FF:000007">
    <property type="entry name" value="Rhomboid like 2"/>
    <property type="match status" value="1"/>
</dbReference>
<dbReference type="Gene3D" id="1.20.1540.10">
    <property type="entry name" value="Rhomboid-like"/>
    <property type="match status" value="1"/>
</dbReference>
<dbReference type="HOGENOM" id="CLU_048023_1_0_1"/>
<keyword evidence="8" id="KW-0720">Serine protease</keyword>
<dbReference type="PROSITE" id="PS00018">
    <property type="entry name" value="EF_HAND_1"/>
    <property type="match status" value="1"/>
</dbReference>
<dbReference type="InterPro" id="IPR022764">
    <property type="entry name" value="Peptidase_S54_rhomboid_dom"/>
</dbReference>
<evidence type="ECO:0000256" key="12">
    <source>
        <dbReference type="SAM" id="Phobius"/>
    </source>
</evidence>
<dbReference type="InterPro" id="IPR011992">
    <property type="entry name" value="EF-hand-dom_pair"/>
</dbReference>
<organism evidence="14 15">
    <name type="scientific">Strigamia maritima</name>
    <name type="common">European centipede</name>
    <name type="synonym">Geophilus maritimus</name>
    <dbReference type="NCBI Taxonomy" id="126957"/>
    <lineage>
        <taxon>Eukaryota</taxon>
        <taxon>Metazoa</taxon>
        <taxon>Ecdysozoa</taxon>
        <taxon>Arthropoda</taxon>
        <taxon>Myriapoda</taxon>
        <taxon>Chilopoda</taxon>
        <taxon>Pleurostigmophora</taxon>
        <taxon>Geophilomorpha</taxon>
        <taxon>Linotaeniidae</taxon>
        <taxon>Strigamia</taxon>
    </lineage>
</organism>
<feature type="transmembrane region" description="Helical" evidence="12">
    <location>
        <begin position="248"/>
        <end position="268"/>
    </location>
</feature>
<evidence type="ECO:0000313" key="15">
    <source>
        <dbReference type="Proteomes" id="UP000014500"/>
    </source>
</evidence>
<evidence type="ECO:0000259" key="13">
    <source>
        <dbReference type="PROSITE" id="PS50222"/>
    </source>
</evidence>
<dbReference type="STRING" id="126957.T1JDI7"/>
<evidence type="ECO:0000256" key="1">
    <source>
        <dbReference type="ARBA" id="ARBA00000156"/>
    </source>
</evidence>
<dbReference type="InterPro" id="IPR035952">
    <property type="entry name" value="Rhomboid-like_sf"/>
</dbReference>
<proteinExistence type="inferred from homology"/>
<dbReference type="OMA" id="SWERVIW"/>
<comment type="subcellular location">
    <subcellularLocation>
        <location evidence="2">Membrane</location>
        <topology evidence="2">Multi-pass membrane protein</topology>
    </subcellularLocation>
</comment>
<keyword evidence="9" id="KW-0106">Calcium</keyword>
<reference evidence="15" key="1">
    <citation type="submission" date="2011-05" db="EMBL/GenBank/DDBJ databases">
        <authorList>
            <person name="Richards S.R."/>
            <person name="Qu J."/>
            <person name="Jiang H."/>
            <person name="Jhangiani S.N."/>
            <person name="Agravi P."/>
            <person name="Goodspeed R."/>
            <person name="Gross S."/>
            <person name="Mandapat C."/>
            <person name="Jackson L."/>
            <person name="Mathew T."/>
            <person name="Pu L."/>
            <person name="Thornton R."/>
            <person name="Saada N."/>
            <person name="Wilczek-Boney K.B."/>
            <person name="Lee S."/>
            <person name="Kovar C."/>
            <person name="Wu Y."/>
            <person name="Scherer S.E."/>
            <person name="Worley K.C."/>
            <person name="Muzny D.M."/>
            <person name="Gibbs R."/>
        </authorList>
    </citation>
    <scope>NUCLEOTIDE SEQUENCE</scope>
    <source>
        <strain evidence="15">Brora</strain>
    </source>
</reference>
<feature type="domain" description="EF-hand" evidence="13">
    <location>
        <begin position="23"/>
        <end position="58"/>
    </location>
</feature>
<protein>
    <recommendedName>
        <fullName evidence="4">rhomboid protease</fullName>
        <ecNumber evidence="4">3.4.21.105</ecNumber>
    </recommendedName>
</protein>
<keyword evidence="7" id="KW-0378">Hydrolase</keyword>